<dbReference type="VEuPathDB" id="FungiDB:PDIP_34600"/>
<dbReference type="InterPro" id="IPR028889">
    <property type="entry name" value="USP"/>
</dbReference>
<dbReference type="InterPro" id="IPR001394">
    <property type="entry name" value="Peptidase_C19_UCH"/>
</dbReference>
<dbReference type="GO" id="GO:0005829">
    <property type="term" value="C:cytosol"/>
    <property type="evidence" value="ECO:0007669"/>
    <property type="project" value="TreeGrafter"/>
</dbReference>
<dbReference type="InterPro" id="IPR018200">
    <property type="entry name" value="USP_CS"/>
</dbReference>
<dbReference type="PANTHER" id="PTHR24006">
    <property type="entry name" value="UBIQUITIN CARBOXYL-TERMINAL HYDROLASE"/>
    <property type="match status" value="1"/>
</dbReference>
<dbReference type="Pfam" id="PF00443">
    <property type="entry name" value="UCH"/>
    <property type="match status" value="1"/>
</dbReference>
<keyword evidence="5" id="KW-0378">Hydrolase</keyword>
<dbReference type="AlphaFoldDB" id="A0A7T6XKC6"/>
<dbReference type="PROSITE" id="PS50235">
    <property type="entry name" value="USP_3"/>
    <property type="match status" value="1"/>
</dbReference>
<dbReference type="KEGG" id="pdp:PDIP_34600"/>
<accession>A0A7T6XKC6</accession>
<dbReference type="SUPFAM" id="SSF54001">
    <property type="entry name" value="Cysteine proteinases"/>
    <property type="match status" value="1"/>
</dbReference>
<evidence type="ECO:0000256" key="1">
    <source>
        <dbReference type="PROSITE-ProRule" id="PRU00325"/>
    </source>
</evidence>
<gene>
    <name evidence="5" type="ORF">Pdw03_6632</name>
</gene>
<evidence type="ECO:0000259" key="3">
    <source>
        <dbReference type="PROSITE" id="PS50235"/>
    </source>
</evidence>
<keyword evidence="1" id="KW-0863">Zinc-finger</keyword>
<dbReference type="RefSeq" id="XP_014535292.2">
    <property type="nucleotide sequence ID" value="XM_014679806.2"/>
</dbReference>
<name>A0A7T6XKC6_PENDI</name>
<dbReference type="GO" id="GO:0004843">
    <property type="term" value="F:cysteine-type deubiquitinase activity"/>
    <property type="evidence" value="ECO:0007669"/>
    <property type="project" value="InterPro"/>
</dbReference>
<dbReference type="InterPro" id="IPR050164">
    <property type="entry name" value="Peptidase_C19"/>
</dbReference>
<dbReference type="Proteomes" id="UP000595662">
    <property type="component" value="Chromosome 2"/>
</dbReference>
<sequence length="722" mass="80321">MPSPNPTEKVEEVEEDVLEVVDETMPRTKSANEKRTLRTVIPKYWHPDLPNKTTVGFPNGGVDCYRNVVFQMILHMPIFYNWLLWYKEHHAPKGQNCNLGSSEEGPSECQVCQLAEISQAYWEGETESWIPTFESLAHSLLQDWKPGGVDSEQDPAEYFEELFKAIRHSTKPMMQGDLEDVFQVEIIQVVRCAGKNPCDPKYTPTPWQFMRISLSGEEGDILPEKPTLSDVIAQHFDHEDHFGVCLQCGGKKTAKDQIGSFPELLLVQLNRTSQLGKKINTHVYLSERLSIETRFMDERWGNERKVVQYKLTSVVLHHGQDVTRGHYSIGVKGKGDEWTNANDTEISDWDPEGPGGNPNHLATGYLFTYRRLPTDDPVQTLPEAPTAEGDRGTPSPYAMEIDPNTPSDDGGRFVDFDSGPVLPAVPEDSVPKSGSNAWGNDPKALGNLLDVMVPKIVDSYIARSADARRKEWEKWANEWEKKRETVKAETLTSAIGSPIGSDVGTGSSEDIVDWTKQRGRLEITLTGDAGKGAKVLDLEVQELAEQPAGGLSKTQKPLMLTLHCLFPNDFLPALDILDRKLVRQLVRSDQYATSLETVQEDIFLVISASIPPSCSGSSVPFQEKGYEVRLRAWNCSCPTFTLSAYRDSQLPAKRPTNEQNQLAYSFGGTLARGTARVSPPTCKHILACILHARCPELFGADGDGRFAVSKEELAGWCAGWGG</sequence>
<evidence type="ECO:0000259" key="4">
    <source>
        <dbReference type="PROSITE" id="PS50966"/>
    </source>
</evidence>
<keyword evidence="1" id="KW-0479">Metal-binding</keyword>
<feature type="region of interest" description="Disordered" evidence="2">
    <location>
        <begin position="375"/>
        <end position="413"/>
    </location>
</feature>
<keyword evidence="1" id="KW-0862">Zinc</keyword>
<organism evidence="5 6">
    <name type="scientific">Penicillium digitatum</name>
    <name type="common">Green mold</name>
    <dbReference type="NCBI Taxonomy" id="36651"/>
    <lineage>
        <taxon>Eukaryota</taxon>
        <taxon>Fungi</taxon>
        <taxon>Dikarya</taxon>
        <taxon>Ascomycota</taxon>
        <taxon>Pezizomycotina</taxon>
        <taxon>Eurotiomycetes</taxon>
        <taxon>Eurotiomycetidae</taxon>
        <taxon>Eurotiales</taxon>
        <taxon>Aspergillaceae</taxon>
        <taxon>Penicillium</taxon>
    </lineage>
</organism>
<feature type="domain" description="USP" evidence="3">
    <location>
        <begin position="55"/>
        <end position="372"/>
    </location>
</feature>
<dbReference type="GeneID" id="26231778"/>
<dbReference type="InterPro" id="IPR007527">
    <property type="entry name" value="Znf_SWIM"/>
</dbReference>
<feature type="domain" description="SWIM-type" evidence="4">
    <location>
        <begin position="626"/>
        <end position="693"/>
    </location>
</feature>
<reference evidence="5 6" key="1">
    <citation type="submission" date="2020-08" db="EMBL/GenBank/DDBJ databases">
        <title>The completed genome sequence of the pathogenic ascomycete fungus Penicillium digitatum.</title>
        <authorList>
            <person name="Wang M."/>
        </authorList>
    </citation>
    <scope>NUCLEOTIDE SEQUENCE [LARGE SCALE GENOMIC DNA]</scope>
    <source>
        <strain evidence="5 6">PdW03</strain>
    </source>
</reference>
<evidence type="ECO:0000256" key="2">
    <source>
        <dbReference type="SAM" id="MobiDB-lite"/>
    </source>
</evidence>
<dbReference type="GO" id="GO:0016579">
    <property type="term" value="P:protein deubiquitination"/>
    <property type="evidence" value="ECO:0007669"/>
    <property type="project" value="InterPro"/>
</dbReference>
<dbReference type="CDD" id="cd02257">
    <property type="entry name" value="Peptidase_C19"/>
    <property type="match status" value="1"/>
</dbReference>
<dbReference type="PROSITE" id="PS00973">
    <property type="entry name" value="USP_2"/>
    <property type="match status" value="1"/>
</dbReference>
<protein>
    <submittedName>
        <fullName evidence="5">Peptidase C19, ubiquitin carboxyl-terminal hydrolase 2</fullName>
    </submittedName>
</protein>
<evidence type="ECO:0000313" key="5">
    <source>
        <dbReference type="EMBL" id="QQK42731.1"/>
    </source>
</evidence>
<dbReference type="EMBL" id="CP060775">
    <property type="protein sequence ID" value="QQK42731.1"/>
    <property type="molecule type" value="Genomic_DNA"/>
</dbReference>
<proteinExistence type="predicted"/>
<dbReference type="InterPro" id="IPR038765">
    <property type="entry name" value="Papain-like_cys_pep_sf"/>
</dbReference>
<dbReference type="Gene3D" id="3.90.70.10">
    <property type="entry name" value="Cysteine proteinases"/>
    <property type="match status" value="1"/>
</dbReference>
<dbReference type="PROSITE" id="PS50966">
    <property type="entry name" value="ZF_SWIM"/>
    <property type="match status" value="1"/>
</dbReference>
<dbReference type="VEuPathDB" id="FungiDB:PDIP_34610"/>
<dbReference type="GO" id="GO:0008270">
    <property type="term" value="F:zinc ion binding"/>
    <property type="evidence" value="ECO:0007669"/>
    <property type="project" value="UniProtKB-KW"/>
</dbReference>
<dbReference type="GO" id="GO:0005634">
    <property type="term" value="C:nucleus"/>
    <property type="evidence" value="ECO:0007669"/>
    <property type="project" value="TreeGrafter"/>
</dbReference>
<evidence type="ECO:0000313" key="6">
    <source>
        <dbReference type="Proteomes" id="UP000595662"/>
    </source>
</evidence>